<reference evidence="1 2" key="1">
    <citation type="submission" date="2008-04" db="EMBL/GenBank/DDBJ databases">
        <title>Genome diversity and DNA divergence of Rhizobium etli.</title>
        <authorList>
            <person name="Gonzalez V."/>
            <person name="Acosta J.L."/>
            <person name="Santamaria R.I."/>
            <person name="Bustos P."/>
            <person name="Hernandez-Gonzalez I.L."/>
            <person name="Fernandez J.L."/>
            <person name="Diaz R."/>
            <person name="Flores M."/>
            <person name="Mora J."/>
            <person name="Palacios R."/>
            <person name="Davila G."/>
        </authorList>
    </citation>
    <scope>NUCLEOTIDE SEQUENCE [LARGE SCALE GENOMIC DNA]</scope>
    <source>
        <strain evidence="1 2">CIAT 652</strain>
    </source>
</reference>
<dbReference type="EMBL" id="CP001074">
    <property type="protein sequence ID" value="ACE89977.1"/>
    <property type="molecule type" value="Genomic_DNA"/>
</dbReference>
<dbReference type="HOGENOM" id="CLU_2791039_0_0_5"/>
<proteinExistence type="predicted"/>
<gene>
    <name evidence="1" type="ordered locus">RHECIAT_CH0000992</name>
</gene>
<name>B3PRJ4_RHIE6</name>
<evidence type="ECO:0000313" key="2">
    <source>
        <dbReference type="Proteomes" id="UP000008817"/>
    </source>
</evidence>
<dbReference type="KEGG" id="rec:RHECIAT_CH0000992"/>
<evidence type="ECO:0000313" key="1">
    <source>
        <dbReference type="EMBL" id="ACE89977.1"/>
    </source>
</evidence>
<organism evidence="1 2">
    <name type="scientific">Rhizobium etli (strain CIAT 652)</name>
    <dbReference type="NCBI Taxonomy" id="491916"/>
    <lineage>
        <taxon>Bacteria</taxon>
        <taxon>Pseudomonadati</taxon>
        <taxon>Pseudomonadota</taxon>
        <taxon>Alphaproteobacteria</taxon>
        <taxon>Hyphomicrobiales</taxon>
        <taxon>Rhizobiaceae</taxon>
        <taxon>Rhizobium/Agrobacterium group</taxon>
        <taxon>Rhizobium</taxon>
    </lineage>
</organism>
<protein>
    <submittedName>
        <fullName evidence="1">Uncharacterized protein</fullName>
    </submittedName>
</protein>
<accession>B3PRJ4</accession>
<dbReference type="AlphaFoldDB" id="B3PRJ4"/>
<sequence>MSQMRRWPASGSRPLCQTGLYAMSQLTIIAWRVGDAIDRAGPPQPCCILSSISKPMSHYNQAAGGLGD</sequence>
<dbReference type="Proteomes" id="UP000008817">
    <property type="component" value="Chromosome"/>
</dbReference>